<name>A0ABP3LL29_9ACTN</name>
<accession>A0ABP3LL29</accession>
<organism evidence="2 3">
    <name type="scientific">Streptomyces olivaceiscleroticus</name>
    <dbReference type="NCBI Taxonomy" id="68245"/>
    <lineage>
        <taxon>Bacteria</taxon>
        <taxon>Bacillati</taxon>
        <taxon>Actinomycetota</taxon>
        <taxon>Actinomycetes</taxon>
        <taxon>Kitasatosporales</taxon>
        <taxon>Streptomycetaceae</taxon>
        <taxon>Streptomyces</taxon>
    </lineage>
</organism>
<evidence type="ECO:0000313" key="2">
    <source>
        <dbReference type="EMBL" id="GAA0501145.1"/>
    </source>
</evidence>
<evidence type="ECO:0000313" key="3">
    <source>
        <dbReference type="Proteomes" id="UP001500909"/>
    </source>
</evidence>
<evidence type="ECO:0000256" key="1">
    <source>
        <dbReference type="SAM" id="MobiDB-lite"/>
    </source>
</evidence>
<keyword evidence="3" id="KW-1185">Reference proteome</keyword>
<protein>
    <submittedName>
        <fullName evidence="2">Uncharacterized protein</fullName>
    </submittedName>
</protein>
<reference evidence="3" key="1">
    <citation type="journal article" date="2019" name="Int. J. Syst. Evol. Microbiol.">
        <title>The Global Catalogue of Microorganisms (GCM) 10K type strain sequencing project: providing services to taxonomists for standard genome sequencing and annotation.</title>
        <authorList>
            <consortium name="The Broad Institute Genomics Platform"/>
            <consortium name="The Broad Institute Genome Sequencing Center for Infectious Disease"/>
            <person name="Wu L."/>
            <person name="Ma J."/>
        </authorList>
    </citation>
    <scope>NUCLEOTIDE SEQUENCE [LARGE SCALE GENOMIC DNA]</scope>
    <source>
        <strain evidence="3">JCM 4805</strain>
    </source>
</reference>
<dbReference type="RefSeq" id="WP_346100488.1">
    <property type="nucleotide sequence ID" value="NZ_BAAABY010000070.1"/>
</dbReference>
<dbReference type="Proteomes" id="UP001500909">
    <property type="component" value="Unassembled WGS sequence"/>
</dbReference>
<feature type="region of interest" description="Disordered" evidence="1">
    <location>
        <begin position="17"/>
        <end position="58"/>
    </location>
</feature>
<sequence length="161" mass="17940">MTDHEHAKVCAEYREDGECSCPTDHNQADTQPERCTCSPMTRSEDPPSGPDEDCPTHGNPQILGYCPLEQHELLQAENARLHAELDSEKAKALDYEHRINWFTTCKSCARILDNAYGETVRAEKAEAAIERVRAVLDEYSDDPFAVFLSAAVRAALEGDSK</sequence>
<dbReference type="EMBL" id="BAAABY010000070">
    <property type="protein sequence ID" value="GAA0501145.1"/>
    <property type="molecule type" value="Genomic_DNA"/>
</dbReference>
<proteinExistence type="predicted"/>
<gene>
    <name evidence="2" type="ORF">GCM10010361_78360</name>
</gene>
<comment type="caution">
    <text evidence="2">The sequence shown here is derived from an EMBL/GenBank/DDBJ whole genome shotgun (WGS) entry which is preliminary data.</text>
</comment>